<dbReference type="GO" id="GO:0005634">
    <property type="term" value="C:nucleus"/>
    <property type="evidence" value="ECO:0007669"/>
    <property type="project" value="UniProtKB-SubCell"/>
</dbReference>
<keyword evidence="6" id="KW-0805">Transcription regulation</keyword>
<keyword evidence="2" id="KW-0479">Metal-binding</keyword>
<dbReference type="EMBL" id="MDYM01000003">
    <property type="protein sequence ID" value="OQD68234.1"/>
    <property type="molecule type" value="Genomic_DNA"/>
</dbReference>
<sequence>MSSSQSSYLCIFCQTSFKRLDALKRHWATCRIRRARSLTIPEIADHCKGRKLKACDRCSRLKRACVSESRYQPCRTCTRSNKPCSYRRVLAGQDPQTGRENAPLVMNISDQDDSIHGDHGMEFGIQFPEISLNTNSQPLASYYPSSDRFTDQLDFDWHNESLFRQLSMDFTIAASHSRGPTSLNLPAIATFPFLGNMTWAIGLARCFECGSAEYRSSISPKAWKASPHRGKLSQPMQGLDTCGATSSYSPIFNLEPMATVTNLSGAPMQGRQSQSMFGPSEIIPMTDVCTMGQSVSLESPKGVYHSIFPPSSGSRLPDSSSSLSAKCYQLVNEIRQAVMNKHQTSIITICWTDSLNALCCEFFHPEKVDRFLALFWSCWHPNWPVLHRSTFDPATSDHGLLLAILLLGACLSNDPRDHAIASIWLNTVEEIVFQNEAFRGATSSLEPKNVGVHIKTRLSLLQSAYCVCLLQTWEGSNESRRRVRRDRYNSLIWLARDTGLVNATLKDVSTADLAEFDWTDFVTRESCIRLVAYIYNLDSAYAMFCCQPPRLFLRELQIDLTAPEVCFEAVSAEECFIALRAWRQTMAPNDNPSLCAAVKTICNGDASQLRIFADMSVLNMFTIVSALFAMTFHASSTALSPLDTSSIQAGLDNWVSLWPSPVRDEELSRGFVSSEPNKTKVGFMRHAPEYWLITSSILARIHQNETTAPRFGNCELERHPTGIAQLQALVNEFRSKS</sequence>
<evidence type="ECO:0000256" key="4">
    <source>
        <dbReference type="ARBA" id="ARBA00022771"/>
    </source>
</evidence>
<keyword evidence="4" id="KW-0863">Zinc-finger</keyword>
<keyword evidence="11" id="KW-1185">Reference proteome</keyword>
<evidence type="ECO:0000313" key="11">
    <source>
        <dbReference type="Proteomes" id="UP000191408"/>
    </source>
</evidence>
<keyword evidence="3" id="KW-0677">Repeat</keyword>
<evidence type="ECO:0000256" key="5">
    <source>
        <dbReference type="ARBA" id="ARBA00022833"/>
    </source>
</evidence>
<evidence type="ECO:0000259" key="9">
    <source>
        <dbReference type="PROSITE" id="PS50048"/>
    </source>
</evidence>
<organism evidence="10 11">
    <name type="scientific">Penicillium polonicum</name>
    <dbReference type="NCBI Taxonomy" id="60169"/>
    <lineage>
        <taxon>Eukaryota</taxon>
        <taxon>Fungi</taxon>
        <taxon>Dikarya</taxon>
        <taxon>Ascomycota</taxon>
        <taxon>Pezizomycotina</taxon>
        <taxon>Eurotiomycetes</taxon>
        <taxon>Eurotiomycetidae</taxon>
        <taxon>Eurotiales</taxon>
        <taxon>Aspergillaceae</taxon>
        <taxon>Penicillium</taxon>
    </lineage>
</organism>
<protein>
    <recommendedName>
        <fullName evidence="9">Zn(2)-C6 fungal-type domain-containing protein</fullName>
    </recommendedName>
</protein>
<dbReference type="InterPro" id="IPR051059">
    <property type="entry name" value="VerF-like"/>
</dbReference>
<dbReference type="GO" id="GO:0006351">
    <property type="term" value="P:DNA-templated transcription"/>
    <property type="evidence" value="ECO:0007669"/>
    <property type="project" value="InterPro"/>
</dbReference>
<evidence type="ECO:0000313" key="10">
    <source>
        <dbReference type="EMBL" id="OQD68234.1"/>
    </source>
</evidence>
<proteinExistence type="predicted"/>
<evidence type="ECO:0000256" key="1">
    <source>
        <dbReference type="ARBA" id="ARBA00004123"/>
    </source>
</evidence>
<evidence type="ECO:0000256" key="7">
    <source>
        <dbReference type="ARBA" id="ARBA00023163"/>
    </source>
</evidence>
<keyword evidence="8" id="KW-0539">Nucleus</keyword>
<feature type="domain" description="Zn(2)-C6 fungal-type" evidence="9">
    <location>
        <begin position="54"/>
        <end position="86"/>
    </location>
</feature>
<name>A0A1V6NU29_PENPO</name>
<keyword evidence="7" id="KW-0804">Transcription</keyword>
<dbReference type="STRING" id="60169.A0A1V6NU29"/>
<gene>
    <name evidence="10" type="ORF">PENPOL_c003G06443</name>
</gene>
<dbReference type="PANTHER" id="PTHR40626:SF3">
    <property type="entry name" value="TRANSCRIPTION FACTOR WITH C2H2 AND ZN(2)-CYS(6) DNA BINDING DOMAIN (EUROFUNG)-RELATED"/>
    <property type="match status" value="1"/>
</dbReference>
<evidence type="ECO:0000256" key="2">
    <source>
        <dbReference type="ARBA" id="ARBA00022723"/>
    </source>
</evidence>
<dbReference type="AlphaFoldDB" id="A0A1V6NU29"/>
<comment type="subcellular location">
    <subcellularLocation>
        <location evidence="1">Nucleus</location>
    </subcellularLocation>
</comment>
<comment type="caution">
    <text evidence="10">The sequence shown here is derived from an EMBL/GenBank/DDBJ whole genome shotgun (WGS) entry which is preliminary data.</text>
</comment>
<dbReference type="PROSITE" id="PS50048">
    <property type="entry name" value="ZN2_CY6_FUNGAL_2"/>
    <property type="match status" value="1"/>
</dbReference>
<evidence type="ECO:0000256" key="6">
    <source>
        <dbReference type="ARBA" id="ARBA00023015"/>
    </source>
</evidence>
<dbReference type="GO" id="GO:0000981">
    <property type="term" value="F:DNA-binding transcription factor activity, RNA polymerase II-specific"/>
    <property type="evidence" value="ECO:0007669"/>
    <property type="project" value="InterPro"/>
</dbReference>
<reference evidence="11" key="1">
    <citation type="journal article" date="2017" name="Nat. Microbiol.">
        <title>Global analysis of biosynthetic gene clusters reveals vast potential of secondary metabolite production in Penicillium species.</title>
        <authorList>
            <person name="Nielsen J.C."/>
            <person name="Grijseels S."/>
            <person name="Prigent S."/>
            <person name="Ji B."/>
            <person name="Dainat J."/>
            <person name="Nielsen K.F."/>
            <person name="Frisvad J.C."/>
            <person name="Workman M."/>
            <person name="Nielsen J."/>
        </authorList>
    </citation>
    <scope>NUCLEOTIDE SEQUENCE [LARGE SCALE GENOMIC DNA]</scope>
    <source>
        <strain evidence="11">IBT 4502</strain>
    </source>
</reference>
<dbReference type="GO" id="GO:0000785">
    <property type="term" value="C:chromatin"/>
    <property type="evidence" value="ECO:0007669"/>
    <property type="project" value="TreeGrafter"/>
</dbReference>
<dbReference type="PROSITE" id="PS00463">
    <property type="entry name" value="ZN2_CY6_FUNGAL_1"/>
    <property type="match status" value="1"/>
</dbReference>
<dbReference type="InterPro" id="IPR001138">
    <property type="entry name" value="Zn2Cys6_DnaBD"/>
</dbReference>
<dbReference type="CDD" id="cd00067">
    <property type="entry name" value="GAL4"/>
    <property type="match status" value="1"/>
</dbReference>
<dbReference type="Proteomes" id="UP000191408">
    <property type="component" value="Unassembled WGS sequence"/>
</dbReference>
<dbReference type="PANTHER" id="PTHR40626">
    <property type="entry name" value="MIP31509P"/>
    <property type="match status" value="1"/>
</dbReference>
<dbReference type="GO" id="GO:0000978">
    <property type="term" value="F:RNA polymerase II cis-regulatory region sequence-specific DNA binding"/>
    <property type="evidence" value="ECO:0007669"/>
    <property type="project" value="InterPro"/>
</dbReference>
<dbReference type="InterPro" id="IPR007219">
    <property type="entry name" value="XnlR_reg_dom"/>
</dbReference>
<keyword evidence="5" id="KW-0862">Zinc</keyword>
<dbReference type="GO" id="GO:0008270">
    <property type="term" value="F:zinc ion binding"/>
    <property type="evidence" value="ECO:0007669"/>
    <property type="project" value="UniProtKB-KW"/>
</dbReference>
<evidence type="ECO:0000256" key="8">
    <source>
        <dbReference type="ARBA" id="ARBA00023242"/>
    </source>
</evidence>
<evidence type="ECO:0000256" key="3">
    <source>
        <dbReference type="ARBA" id="ARBA00022737"/>
    </source>
</evidence>
<dbReference type="Pfam" id="PF04082">
    <property type="entry name" value="Fungal_trans"/>
    <property type="match status" value="1"/>
</dbReference>
<accession>A0A1V6NU29</accession>